<gene>
    <name evidence="1" type="ORF">ROR02_29110</name>
</gene>
<proteinExistence type="predicted"/>
<dbReference type="AlphaFoldDB" id="A0A512HBK7"/>
<sequence length="172" mass="19392">MNEQEWREAARQHFGFDQWPRPLARAAEDAVPQVRGFALLPPDEARDEAGAWIFERRAAYDPSGYTDFFRQPDHPHRRAEVSVHECASHDEARLALLDRLSHCTAVTVPRLTEVALGDVAFKGHGDFVSFVSFVRHNLMITIRSIGDEPVSVLPLATLVDRQIQDQARPPTG</sequence>
<name>A0A512HBK7_9PROT</name>
<dbReference type="RefSeq" id="WP_147164807.1">
    <property type="nucleotide sequence ID" value="NZ_BJZO01000110.1"/>
</dbReference>
<keyword evidence="2" id="KW-1185">Reference proteome</keyword>
<accession>A0A512HBK7</accession>
<dbReference type="Proteomes" id="UP000321567">
    <property type="component" value="Unassembled WGS sequence"/>
</dbReference>
<comment type="caution">
    <text evidence="1">The sequence shown here is derived from an EMBL/GenBank/DDBJ whole genome shotgun (WGS) entry which is preliminary data.</text>
</comment>
<evidence type="ECO:0000313" key="1">
    <source>
        <dbReference type="EMBL" id="GEO82780.1"/>
    </source>
</evidence>
<reference evidence="1 2" key="1">
    <citation type="submission" date="2019-07" db="EMBL/GenBank/DDBJ databases">
        <title>Whole genome shotgun sequence of Rhodospirillum oryzae NBRC 107573.</title>
        <authorList>
            <person name="Hosoyama A."/>
            <person name="Uohara A."/>
            <person name="Ohji S."/>
            <person name="Ichikawa N."/>
        </authorList>
    </citation>
    <scope>NUCLEOTIDE SEQUENCE [LARGE SCALE GENOMIC DNA]</scope>
    <source>
        <strain evidence="1 2">NBRC 107573</strain>
    </source>
</reference>
<dbReference type="EMBL" id="BJZO01000110">
    <property type="protein sequence ID" value="GEO82780.1"/>
    <property type="molecule type" value="Genomic_DNA"/>
</dbReference>
<evidence type="ECO:0000313" key="2">
    <source>
        <dbReference type="Proteomes" id="UP000321567"/>
    </source>
</evidence>
<organism evidence="1 2">
    <name type="scientific">Pararhodospirillum oryzae</name>
    <dbReference type="NCBI Taxonomy" id="478448"/>
    <lineage>
        <taxon>Bacteria</taxon>
        <taxon>Pseudomonadati</taxon>
        <taxon>Pseudomonadota</taxon>
        <taxon>Alphaproteobacteria</taxon>
        <taxon>Rhodospirillales</taxon>
        <taxon>Rhodospirillaceae</taxon>
        <taxon>Pararhodospirillum</taxon>
    </lineage>
</organism>
<dbReference type="OrthoDB" id="9796486at2"/>
<protein>
    <submittedName>
        <fullName evidence="1">Uncharacterized protein</fullName>
    </submittedName>
</protein>